<dbReference type="InterPro" id="IPR000531">
    <property type="entry name" value="Beta-barrel_TonB"/>
</dbReference>
<dbReference type="PANTHER" id="PTHR32552">
    <property type="entry name" value="FERRICHROME IRON RECEPTOR-RELATED"/>
    <property type="match status" value="1"/>
</dbReference>
<dbReference type="CDD" id="cd01347">
    <property type="entry name" value="ligand_gated_channel"/>
    <property type="match status" value="1"/>
</dbReference>
<dbReference type="AlphaFoldDB" id="A0A318SIN8"/>
<feature type="domain" description="TonB-dependent receptor-like beta-barrel" evidence="13">
    <location>
        <begin position="233"/>
        <end position="696"/>
    </location>
</feature>
<keyword evidence="4 10" id="KW-1134">Transmembrane beta strand</keyword>
<gene>
    <name evidence="15" type="ORF">DFQ15_10810</name>
</gene>
<reference evidence="15 16" key="1">
    <citation type="submission" date="2018-06" db="EMBL/GenBank/DDBJ databases">
        <title>Genomic Encyclopedia of Type Strains, Phase III (KMG-III): the genomes of soil and plant-associated and newly described type strains.</title>
        <authorList>
            <person name="Whitman W."/>
        </authorList>
    </citation>
    <scope>NUCLEOTIDE SEQUENCE [LARGE SCALE GENOMIC DNA]</scope>
    <source>
        <strain evidence="15 16">CECT 7646</strain>
    </source>
</reference>
<protein>
    <submittedName>
        <fullName evidence="15">Iron complex outermembrane receptor protein</fullName>
    </submittedName>
</protein>
<accession>A0A318SIN8</accession>
<keyword evidence="3 10" id="KW-0813">Transport</keyword>
<evidence type="ECO:0000313" key="15">
    <source>
        <dbReference type="EMBL" id="PYE78221.1"/>
    </source>
</evidence>
<evidence type="ECO:0000256" key="5">
    <source>
        <dbReference type="ARBA" id="ARBA00022692"/>
    </source>
</evidence>
<dbReference type="PANTHER" id="PTHR32552:SF84">
    <property type="entry name" value="TONB-DEPENDENT RECEPTOR-RELATED"/>
    <property type="match status" value="1"/>
</dbReference>
<evidence type="ECO:0000313" key="16">
    <source>
        <dbReference type="Proteomes" id="UP000247540"/>
    </source>
</evidence>
<dbReference type="EMBL" id="QJTC01000008">
    <property type="protein sequence ID" value="PYE78221.1"/>
    <property type="molecule type" value="Genomic_DNA"/>
</dbReference>
<proteinExistence type="inferred from homology"/>
<dbReference type="GO" id="GO:0015891">
    <property type="term" value="P:siderophore transport"/>
    <property type="evidence" value="ECO:0007669"/>
    <property type="project" value="InterPro"/>
</dbReference>
<evidence type="ECO:0000256" key="10">
    <source>
        <dbReference type="PROSITE-ProRule" id="PRU01360"/>
    </source>
</evidence>
<evidence type="ECO:0000256" key="12">
    <source>
        <dbReference type="SAM" id="SignalP"/>
    </source>
</evidence>
<dbReference type="SUPFAM" id="SSF56935">
    <property type="entry name" value="Porins"/>
    <property type="match status" value="1"/>
</dbReference>
<keyword evidence="9 10" id="KW-0998">Cell outer membrane</keyword>
<sequence length="728" mass="78342">MHTLVRTALAAAAAAIQAAGAQARAPSAELGTVDVRSVRDGDTLQLQSTSTSASRLGLTLRETPASVEVLTQEVLQLRGARDFNEALRGAAGLSGGGSPASPVTLSTRGFSNILYLYDGVRNSGAGVVNRVQDTWNYERIEVLKGPASVLNGDSAIGGIVNFVTKRPDRNNPANEALLSYGSYGSTRAAVGLGGAVGETGAYRVDYSRHDTRTGTVPRNGEQVDHLTTGLSFDLSTVTRLDLSLDYLRDDNQGYWGTPLVSAAFASQATGVVSTPDGRVIDRRLIRNNYNVLDDENTSETTTVRARLTHRLAPDWTLRNEFTAYQANRVFKNSESAVFVAPDGIDRDQTLITHDQRFVTNRFDASHRGGIGGFENRFVLGGEIGKTDFESQRRFSNGSAATSGRLRVPALLSGSAFFDTDPALTTGDGNRVDTSTSVRTTALFAEDAVKFTPDLTVVGGLRHDRIDVGRNLRDLNFGTITAFGTTYHANSGRLGVVYDLGSGSSAYAQYTNATVPVDTLFLLSAGDAALPLSRGKQIEVGFKQSLAAQRLEWTTALYKIELDNVLSLDPGNPNVTINNGRQSSRGVELSAVWRATPRLSLSGNLAALQAQFDNLVEAGGVSRAGNTPTDTPERVANLFVNYRFSTLPVNLYMGVNHTGASYTDTANLIRMNGYTTADAAVSYRLQKALLSFRIRNLTDRLYAYYGGRAESQVLIAPTRTFEVSAKFDF</sequence>
<evidence type="ECO:0000256" key="3">
    <source>
        <dbReference type="ARBA" id="ARBA00022448"/>
    </source>
</evidence>
<feature type="signal peptide" evidence="12">
    <location>
        <begin position="1"/>
        <end position="23"/>
    </location>
</feature>
<dbReference type="InterPro" id="IPR037066">
    <property type="entry name" value="Plug_dom_sf"/>
</dbReference>
<keyword evidence="5 10" id="KW-0812">Transmembrane</keyword>
<dbReference type="GO" id="GO:0038023">
    <property type="term" value="F:signaling receptor activity"/>
    <property type="evidence" value="ECO:0007669"/>
    <property type="project" value="InterPro"/>
</dbReference>
<evidence type="ECO:0000256" key="7">
    <source>
        <dbReference type="ARBA" id="ARBA00023136"/>
    </source>
</evidence>
<feature type="chain" id="PRO_5016400472" evidence="12">
    <location>
        <begin position="24"/>
        <end position="728"/>
    </location>
</feature>
<comment type="caution">
    <text evidence="15">The sequence shown here is derived from an EMBL/GenBank/DDBJ whole genome shotgun (WGS) entry which is preliminary data.</text>
</comment>
<dbReference type="GO" id="GO:0009279">
    <property type="term" value="C:cell outer membrane"/>
    <property type="evidence" value="ECO:0007669"/>
    <property type="project" value="UniProtKB-SubCell"/>
</dbReference>
<comment type="similarity">
    <text evidence="2 10 11">Belongs to the TonB-dependent receptor family.</text>
</comment>
<evidence type="ECO:0000259" key="14">
    <source>
        <dbReference type="Pfam" id="PF07715"/>
    </source>
</evidence>
<keyword evidence="12" id="KW-0732">Signal</keyword>
<keyword evidence="6 11" id="KW-0798">TonB box</keyword>
<dbReference type="Proteomes" id="UP000247540">
    <property type="component" value="Unassembled WGS sequence"/>
</dbReference>
<evidence type="ECO:0000259" key="13">
    <source>
        <dbReference type="Pfam" id="PF00593"/>
    </source>
</evidence>
<organism evidence="15 16">
    <name type="scientific">Xylophilus ampelinus</name>
    <dbReference type="NCBI Taxonomy" id="54067"/>
    <lineage>
        <taxon>Bacteria</taxon>
        <taxon>Pseudomonadati</taxon>
        <taxon>Pseudomonadota</taxon>
        <taxon>Betaproteobacteria</taxon>
        <taxon>Burkholderiales</taxon>
        <taxon>Xylophilus</taxon>
    </lineage>
</organism>
<dbReference type="Gene3D" id="2.170.130.10">
    <property type="entry name" value="TonB-dependent receptor, plug domain"/>
    <property type="match status" value="1"/>
</dbReference>
<dbReference type="InterPro" id="IPR039426">
    <property type="entry name" value="TonB-dep_rcpt-like"/>
</dbReference>
<comment type="subcellular location">
    <subcellularLocation>
        <location evidence="1 10">Cell outer membrane</location>
        <topology evidence="1 10">Multi-pass membrane protein</topology>
    </subcellularLocation>
</comment>
<dbReference type="OrthoDB" id="127311at2"/>
<evidence type="ECO:0000256" key="11">
    <source>
        <dbReference type="RuleBase" id="RU003357"/>
    </source>
</evidence>
<dbReference type="Gene3D" id="2.40.170.20">
    <property type="entry name" value="TonB-dependent receptor, beta-barrel domain"/>
    <property type="match status" value="1"/>
</dbReference>
<dbReference type="RefSeq" id="WP_110465281.1">
    <property type="nucleotide sequence ID" value="NZ_JAMOFZ010000008.1"/>
</dbReference>
<dbReference type="InterPro" id="IPR036942">
    <property type="entry name" value="Beta-barrel_TonB_sf"/>
</dbReference>
<evidence type="ECO:0000256" key="1">
    <source>
        <dbReference type="ARBA" id="ARBA00004571"/>
    </source>
</evidence>
<dbReference type="Pfam" id="PF07715">
    <property type="entry name" value="Plug"/>
    <property type="match status" value="1"/>
</dbReference>
<name>A0A318SIN8_9BURK</name>
<dbReference type="Pfam" id="PF00593">
    <property type="entry name" value="TonB_dep_Rec_b-barrel"/>
    <property type="match status" value="1"/>
</dbReference>
<evidence type="ECO:0000256" key="2">
    <source>
        <dbReference type="ARBA" id="ARBA00009810"/>
    </source>
</evidence>
<keyword evidence="7 10" id="KW-0472">Membrane</keyword>
<evidence type="ECO:0000256" key="6">
    <source>
        <dbReference type="ARBA" id="ARBA00023077"/>
    </source>
</evidence>
<evidence type="ECO:0000256" key="9">
    <source>
        <dbReference type="ARBA" id="ARBA00023237"/>
    </source>
</evidence>
<feature type="domain" description="TonB-dependent receptor plug" evidence="14">
    <location>
        <begin position="60"/>
        <end position="159"/>
    </location>
</feature>
<dbReference type="PROSITE" id="PS52016">
    <property type="entry name" value="TONB_DEPENDENT_REC_3"/>
    <property type="match status" value="1"/>
</dbReference>
<dbReference type="InterPro" id="IPR012910">
    <property type="entry name" value="Plug_dom"/>
</dbReference>
<dbReference type="GO" id="GO:0015344">
    <property type="term" value="F:siderophore uptake transmembrane transporter activity"/>
    <property type="evidence" value="ECO:0007669"/>
    <property type="project" value="TreeGrafter"/>
</dbReference>
<dbReference type="NCBIfam" id="TIGR01783">
    <property type="entry name" value="TonB-siderophor"/>
    <property type="match status" value="1"/>
</dbReference>
<evidence type="ECO:0000256" key="8">
    <source>
        <dbReference type="ARBA" id="ARBA00023170"/>
    </source>
</evidence>
<keyword evidence="8 15" id="KW-0675">Receptor</keyword>
<dbReference type="InterPro" id="IPR010105">
    <property type="entry name" value="TonB_sidphr_rcpt"/>
</dbReference>
<evidence type="ECO:0000256" key="4">
    <source>
        <dbReference type="ARBA" id="ARBA00022452"/>
    </source>
</evidence>
<keyword evidence="16" id="KW-1185">Reference proteome</keyword>